<dbReference type="EMBL" id="CP120371">
    <property type="protein sequence ID" value="WEX84188.1"/>
    <property type="molecule type" value="Genomic_DNA"/>
</dbReference>
<evidence type="ECO:0000313" key="4">
    <source>
        <dbReference type="Proteomes" id="UP001235547"/>
    </source>
</evidence>
<evidence type="ECO:0000256" key="1">
    <source>
        <dbReference type="SAM" id="Phobius"/>
    </source>
</evidence>
<name>A0ABY8D396_9HYPH</name>
<keyword evidence="1" id="KW-0472">Membrane</keyword>
<gene>
    <name evidence="3" type="ORF">PYH38_003042</name>
</gene>
<protein>
    <submittedName>
        <fullName evidence="3">Pilus assembly protein</fullName>
    </submittedName>
</protein>
<keyword evidence="1" id="KW-0812">Transmembrane</keyword>
<reference evidence="3 4" key="1">
    <citation type="submission" date="2023-03" db="EMBL/GenBank/DDBJ databases">
        <authorList>
            <person name="Kaur S."/>
            <person name="Espinosa-Saiz D."/>
            <person name="Velazquez E."/>
            <person name="Menendez E."/>
            <person name="diCenzo G.C."/>
        </authorList>
    </citation>
    <scope>NUCLEOTIDE SEQUENCE [LARGE SCALE GENOMIC DNA]</scope>
    <source>
        <strain evidence="3 4">LMG 27395</strain>
    </source>
</reference>
<dbReference type="RefSeq" id="WP_280735096.1">
    <property type="nucleotide sequence ID" value="NZ_CP120368.1"/>
</dbReference>
<proteinExistence type="predicted"/>
<organism evidence="3 4">
    <name type="scientific">Sinorhizobium numidicum</name>
    <dbReference type="NCBI Taxonomy" id="680248"/>
    <lineage>
        <taxon>Bacteria</taxon>
        <taxon>Pseudomonadati</taxon>
        <taxon>Pseudomonadota</taxon>
        <taxon>Alphaproteobacteria</taxon>
        <taxon>Hyphomicrobiales</taxon>
        <taxon>Rhizobiaceae</taxon>
        <taxon>Sinorhizobium/Ensifer group</taxon>
        <taxon>Sinorhizobium</taxon>
    </lineage>
</organism>
<accession>A0ABY8D396</accession>
<keyword evidence="4" id="KW-1185">Reference proteome</keyword>
<keyword evidence="1" id="KW-1133">Transmembrane helix</keyword>
<evidence type="ECO:0000313" key="3">
    <source>
        <dbReference type="EMBL" id="WEX84188.1"/>
    </source>
</evidence>
<dbReference type="Pfam" id="PF07811">
    <property type="entry name" value="TadE"/>
    <property type="match status" value="1"/>
</dbReference>
<evidence type="ECO:0000259" key="2">
    <source>
        <dbReference type="Pfam" id="PF07811"/>
    </source>
</evidence>
<sequence length="202" mass="22567">MAIEEETSGPRRRSPRRLLRRLFGDRQGATAIEFAVLALPFFVIVFASIETFVAFAGEQLLANATDTLARKIRTGEIRLGTTTPEQFRQAFCDEISILMPCSATEVTDAEKLHLDIREITDLTNFPEAVPRVGSASSSDLDTSGFQFAPGGPKAFTMVRAYYRWEVITDLIRPYVTNLRPAGSSMPRDFLMVATATFRNEDY</sequence>
<feature type="transmembrane region" description="Helical" evidence="1">
    <location>
        <begin position="29"/>
        <end position="49"/>
    </location>
</feature>
<feature type="domain" description="TadE-like" evidence="2">
    <location>
        <begin position="28"/>
        <end position="70"/>
    </location>
</feature>
<dbReference type="InterPro" id="IPR012495">
    <property type="entry name" value="TadE-like_dom"/>
</dbReference>
<dbReference type="Proteomes" id="UP001235547">
    <property type="component" value="Chromosome 1"/>
</dbReference>